<reference evidence="5 6" key="1">
    <citation type="submission" date="2017-10" db="EMBL/GenBank/DDBJ databases">
        <title>Sedimentibacterium mangrovi gen. nov., sp. nov., a novel member of family Phyllobacteriacea isolated from mangrove sediment.</title>
        <authorList>
            <person name="Liao H."/>
            <person name="Tian Y."/>
        </authorList>
    </citation>
    <scope>NUCLEOTIDE SEQUENCE [LARGE SCALE GENOMIC DNA]</scope>
    <source>
        <strain evidence="5 6">X9-2-2</strain>
    </source>
</reference>
<feature type="compositionally biased region" description="Low complexity" evidence="3">
    <location>
        <begin position="213"/>
        <end position="223"/>
    </location>
</feature>
<accession>A0A2G1QNH6</accession>
<dbReference type="GO" id="GO:0016746">
    <property type="term" value="F:acyltransferase activity"/>
    <property type="evidence" value="ECO:0007669"/>
    <property type="project" value="InterPro"/>
</dbReference>
<protein>
    <submittedName>
        <fullName evidence="5">Pyruvate dehydrogenase</fullName>
    </submittedName>
</protein>
<proteinExistence type="predicted"/>
<dbReference type="CDD" id="cd06849">
    <property type="entry name" value="lipoyl_domain"/>
    <property type="match status" value="2"/>
</dbReference>
<name>A0A2G1QNH6_9HYPH</name>
<keyword evidence="5" id="KW-0670">Pyruvate</keyword>
<sequence>MPHEVIMPALGMAQDSGLIVSWLKQPGDAVKAGDGLMEVETDKAVMEVEAQADGFLTRVTAAAGEHVPVGATVAVIADTPDEAAAKPDNPKAPDAPDAGEELPEGRAIIMPALGMAQDTGRIVSWCKGAGEAVAASDVLLEVETDKSVMEVEAGHDGFVAAILAKAGDDVPVGATIAIISGEKPGHVVERGLRATPPAPAKGEARTTEPPGAPADSPAPAAVPRKTLAPASGGRVLASPKARRLALERGLDLDLLVREGVAQPFHAADIDTLEQISRRQPVEEPAVPILEVKARVPMAPSQAFIAWLANDGGPAIAARDLWLRFAGAALRSVRTDPAATIVTEVLGTTGPSRRFADADRAGLSAAVEAIDDSACDLVLRDLSGSAILSASARAGSAPVLTIGQDGDRLSVTLAYRASQLDDDAAIGLVSAFCGRLGDPLTHLL</sequence>
<dbReference type="SUPFAM" id="SSF51230">
    <property type="entry name" value="Single hybrid motif"/>
    <property type="match status" value="2"/>
</dbReference>
<comment type="cofactor">
    <cofactor evidence="1">
        <name>(R)-lipoate</name>
        <dbReference type="ChEBI" id="CHEBI:83088"/>
    </cofactor>
</comment>
<dbReference type="PROSITE" id="PS50968">
    <property type="entry name" value="BIOTINYL_LIPOYL"/>
    <property type="match status" value="2"/>
</dbReference>
<dbReference type="PROSITE" id="PS00189">
    <property type="entry name" value="LIPOYL"/>
    <property type="match status" value="2"/>
</dbReference>
<dbReference type="InterPro" id="IPR011053">
    <property type="entry name" value="Single_hybrid_motif"/>
</dbReference>
<dbReference type="OrthoDB" id="9805770at2"/>
<dbReference type="InterPro" id="IPR000089">
    <property type="entry name" value="Biotin_lipoyl"/>
</dbReference>
<dbReference type="InterPro" id="IPR036625">
    <property type="entry name" value="E3-bd_dom_sf"/>
</dbReference>
<feature type="region of interest" description="Disordered" evidence="3">
    <location>
        <begin position="192"/>
        <end position="233"/>
    </location>
</feature>
<dbReference type="EMBL" id="PDVP01000005">
    <property type="protein sequence ID" value="PHP67035.1"/>
    <property type="molecule type" value="Genomic_DNA"/>
</dbReference>
<dbReference type="Proteomes" id="UP000221168">
    <property type="component" value="Unassembled WGS sequence"/>
</dbReference>
<dbReference type="PANTHER" id="PTHR23151:SF75">
    <property type="entry name" value="DIHYDROLIPOYLLYSINE-RESIDUE ACETYLTRANSFERASE COMPONENT 5 OF PYRUVATE DEHYDROGENASE COMPLEX, CHLOROPLASTIC"/>
    <property type="match status" value="1"/>
</dbReference>
<evidence type="ECO:0000256" key="2">
    <source>
        <dbReference type="ARBA" id="ARBA00022823"/>
    </source>
</evidence>
<feature type="domain" description="Lipoyl-binding" evidence="4">
    <location>
        <begin position="2"/>
        <end position="77"/>
    </location>
</feature>
<evidence type="ECO:0000313" key="6">
    <source>
        <dbReference type="Proteomes" id="UP000221168"/>
    </source>
</evidence>
<dbReference type="InterPro" id="IPR045257">
    <property type="entry name" value="E2/Pdx1"/>
</dbReference>
<feature type="region of interest" description="Disordered" evidence="3">
    <location>
        <begin position="80"/>
        <end position="101"/>
    </location>
</feature>
<dbReference type="RefSeq" id="WP_099306355.1">
    <property type="nucleotide sequence ID" value="NZ_PDVP01000005.1"/>
</dbReference>
<comment type="caution">
    <text evidence="5">The sequence shown here is derived from an EMBL/GenBank/DDBJ whole genome shotgun (WGS) entry which is preliminary data.</text>
</comment>
<dbReference type="Gene3D" id="2.40.50.100">
    <property type="match status" value="2"/>
</dbReference>
<gene>
    <name evidence="5" type="ORF">CSC94_10810</name>
</gene>
<dbReference type="InterPro" id="IPR003016">
    <property type="entry name" value="2-oxoA_DH_lipoyl-BS"/>
</dbReference>
<dbReference type="Pfam" id="PF00364">
    <property type="entry name" value="Biotin_lipoyl"/>
    <property type="match status" value="2"/>
</dbReference>
<evidence type="ECO:0000256" key="3">
    <source>
        <dbReference type="SAM" id="MobiDB-lite"/>
    </source>
</evidence>
<organism evidence="5 6">
    <name type="scientific">Zhengella mangrovi</name>
    <dbReference type="NCBI Taxonomy" id="1982044"/>
    <lineage>
        <taxon>Bacteria</taxon>
        <taxon>Pseudomonadati</taxon>
        <taxon>Pseudomonadota</taxon>
        <taxon>Alphaproteobacteria</taxon>
        <taxon>Hyphomicrobiales</taxon>
        <taxon>Notoacmeibacteraceae</taxon>
        <taxon>Zhengella</taxon>
    </lineage>
</organism>
<evidence type="ECO:0000256" key="1">
    <source>
        <dbReference type="ARBA" id="ARBA00001938"/>
    </source>
</evidence>
<feature type="domain" description="Lipoyl-binding" evidence="4">
    <location>
        <begin position="105"/>
        <end position="180"/>
    </location>
</feature>
<dbReference type="PANTHER" id="PTHR23151">
    <property type="entry name" value="DIHYDROLIPOAMIDE ACETYL/SUCCINYL-TRANSFERASE-RELATED"/>
    <property type="match status" value="1"/>
</dbReference>
<keyword evidence="6" id="KW-1185">Reference proteome</keyword>
<evidence type="ECO:0000259" key="4">
    <source>
        <dbReference type="PROSITE" id="PS50968"/>
    </source>
</evidence>
<evidence type="ECO:0000313" key="5">
    <source>
        <dbReference type="EMBL" id="PHP67035.1"/>
    </source>
</evidence>
<keyword evidence="2" id="KW-0450">Lipoyl</keyword>
<dbReference type="GO" id="GO:0006086">
    <property type="term" value="P:pyruvate decarboxylation to acetyl-CoA"/>
    <property type="evidence" value="ECO:0007669"/>
    <property type="project" value="InterPro"/>
</dbReference>
<dbReference type="Gene3D" id="4.10.320.10">
    <property type="entry name" value="E3-binding domain"/>
    <property type="match status" value="1"/>
</dbReference>
<dbReference type="GO" id="GO:0045254">
    <property type="term" value="C:pyruvate dehydrogenase complex"/>
    <property type="evidence" value="ECO:0007669"/>
    <property type="project" value="InterPro"/>
</dbReference>
<dbReference type="AlphaFoldDB" id="A0A2G1QNH6"/>